<name>K7BET8_PANTR</name>
<evidence type="ECO:0000313" key="3">
    <source>
        <dbReference type="EMBL" id="JAA18599.1"/>
    </source>
</evidence>
<organism evidence="2">
    <name type="scientific">Pan troglodytes</name>
    <name type="common">Chimpanzee</name>
    <dbReference type="NCBI Taxonomy" id="9598"/>
    <lineage>
        <taxon>Eukaryota</taxon>
        <taxon>Metazoa</taxon>
        <taxon>Chordata</taxon>
        <taxon>Craniata</taxon>
        <taxon>Vertebrata</taxon>
        <taxon>Euteleostomi</taxon>
        <taxon>Mammalia</taxon>
        <taxon>Eutheria</taxon>
        <taxon>Euarchontoglires</taxon>
        <taxon>Primates</taxon>
        <taxon>Haplorrhini</taxon>
        <taxon>Catarrhini</taxon>
        <taxon>Hominidae</taxon>
        <taxon>Pan</taxon>
    </lineage>
</organism>
<proteinExistence type="evidence at transcript level"/>
<sequence>MLFKKNNIVPLTPAFHRASSPIPAPSSPENQSVSVRVSSGGFTVAGRQGRARGGLTHQDSRVAFSPPTPVQAIETRSCPTLRPELSHAQTSLSVRARWGEVGPWDLSLESFYFYHGLVRAPCPPQ</sequence>
<dbReference type="EMBL" id="GABF01003546">
    <property type="protein sequence ID" value="JAA18599.1"/>
    <property type="molecule type" value="mRNA"/>
</dbReference>
<evidence type="ECO:0000313" key="2">
    <source>
        <dbReference type="EMBL" id="JAA05167.1"/>
    </source>
</evidence>
<gene>
    <name evidence="2" type="primary">DDA1</name>
</gene>
<accession>K7BET8</accession>
<dbReference type="EMBL" id="GABC01006171">
    <property type="protein sequence ID" value="JAA05167.1"/>
    <property type="molecule type" value="mRNA"/>
</dbReference>
<reference evidence="2" key="1">
    <citation type="submission" date="2012-10" db="EMBL/GenBank/DDBJ databases">
        <title>De novo assembly of the reference chimpanzee transcriptome from NextGen mRNA sequences.</title>
        <authorList>
            <person name="Maudhoo M.D."/>
            <person name="Meehan D.T."/>
            <person name="Norgren R.B.Jr."/>
        </authorList>
    </citation>
    <scope>NUCLEOTIDE SEQUENCE</scope>
    <source>
        <tissue evidence="2">Adipose stromal</tissue>
        <tissue evidence="4">Skin</tissue>
        <tissue evidence="3">Smooth vascular</tissue>
    </source>
</reference>
<dbReference type="AlphaFoldDB" id="K7BET8"/>
<evidence type="ECO:0000256" key="1">
    <source>
        <dbReference type="SAM" id="MobiDB-lite"/>
    </source>
</evidence>
<dbReference type="EMBL" id="GABD01009964">
    <property type="protein sequence ID" value="JAA23136.1"/>
    <property type="molecule type" value="mRNA"/>
</dbReference>
<feature type="region of interest" description="Disordered" evidence="1">
    <location>
        <begin position="45"/>
        <end position="65"/>
    </location>
</feature>
<protein>
    <submittedName>
        <fullName evidence="2">DET1 and DDB1 associated 1</fullName>
    </submittedName>
</protein>
<evidence type="ECO:0000313" key="4">
    <source>
        <dbReference type="EMBL" id="JAA23136.1"/>
    </source>
</evidence>